<dbReference type="InterPro" id="IPR013766">
    <property type="entry name" value="Thioredoxin_domain"/>
</dbReference>
<sequence>MNRRDRFALLGVILVAIAAATLWLVPTGLSQAPAATLKTIKGESVELDDLRGQPVLVTFWATTCPGCMKEIPHLIDLHETFHDRGLAIYGVAMDYDPPNQVIEFARVRELPYNIALDIDGAVAKAFGDVMLTPTTFLIAPDGRIVMNKIGQFDHDHVHAEIERMLQASHAG</sequence>
<evidence type="ECO:0000259" key="1">
    <source>
        <dbReference type="PROSITE" id="PS51352"/>
    </source>
</evidence>
<dbReference type="RefSeq" id="WP_259055245.1">
    <property type="nucleotide sequence ID" value="NZ_JANUCT010000008.1"/>
</dbReference>
<keyword evidence="3" id="KW-1185">Reference proteome</keyword>
<dbReference type="Pfam" id="PF00578">
    <property type="entry name" value="AhpC-TSA"/>
    <property type="match status" value="1"/>
</dbReference>
<dbReference type="InterPro" id="IPR050553">
    <property type="entry name" value="Thioredoxin_ResA/DsbE_sf"/>
</dbReference>
<dbReference type="SUPFAM" id="SSF52833">
    <property type="entry name" value="Thioredoxin-like"/>
    <property type="match status" value="1"/>
</dbReference>
<accession>A0AAE3L5K4</accession>
<protein>
    <submittedName>
        <fullName evidence="2">Peroxiredoxin</fullName>
    </submittedName>
</protein>
<comment type="caution">
    <text evidence="2">The sequence shown here is derived from an EMBL/GenBank/DDBJ whole genome shotgun (WGS) entry which is preliminary data.</text>
</comment>
<dbReference type="InterPro" id="IPR036249">
    <property type="entry name" value="Thioredoxin-like_sf"/>
</dbReference>
<dbReference type="EMBL" id="JANUCT010000008">
    <property type="protein sequence ID" value="MCS3903462.1"/>
    <property type="molecule type" value="Genomic_DNA"/>
</dbReference>
<dbReference type="AlphaFoldDB" id="A0AAE3L5K4"/>
<reference evidence="2" key="1">
    <citation type="submission" date="2022-08" db="EMBL/GenBank/DDBJ databases">
        <title>Genomic Encyclopedia of Type Strains, Phase III (KMG-III): the genomes of soil and plant-associated and newly described type strains.</title>
        <authorList>
            <person name="Whitman W."/>
        </authorList>
    </citation>
    <scope>NUCLEOTIDE SEQUENCE</scope>
    <source>
        <strain evidence="2">HMT 1</strain>
    </source>
</reference>
<name>A0AAE3L5K4_9GAMM</name>
<proteinExistence type="predicted"/>
<dbReference type="CDD" id="cd02966">
    <property type="entry name" value="TlpA_like_family"/>
    <property type="match status" value="1"/>
</dbReference>
<dbReference type="Gene3D" id="3.40.30.10">
    <property type="entry name" value="Glutaredoxin"/>
    <property type="match status" value="1"/>
</dbReference>
<organism evidence="2 3">
    <name type="scientific">Methylohalomonas lacus</name>
    <dbReference type="NCBI Taxonomy" id="398773"/>
    <lineage>
        <taxon>Bacteria</taxon>
        <taxon>Pseudomonadati</taxon>
        <taxon>Pseudomonadota</taxon>
        <taxon>Gammaproteobacteria</taxon>
        <taxon>Methylohalomonadales</taxon>
        <taxon>Methylohalomonadaceae</taxon>
        <taxon>Methylohalomonas</taxon>
    </lineage>
</organism>
<evidence type="ECO:0000313" key="2">
    <source>
        <dbReference type="EMBL" id="MCS3903462.1"/>
    </source>
</evidence>
<dbReference type="PANTHER" id="PTHR42852">
    <property type="entry name" value="THIOL:DISULFIDE INTERCHANGE PROTEIN DSBE"/>
    <property type="match status" value="1"/>
</dbReference>
<dbReference type="PROSITE" id="PS51352">
    <property type="entry name" value="THIOREDOXIN_2"/>
    <property type="match status" value="1"/>
</dbReference>
<evidence type="ECO:0000313" key="3">
    <source>
        <dbReference type="Proteomes" id="UP001204445"/>
    </source>
</evidence>
<dbReference type="InterPro" id="IPR000866">
    <property type="entry name" value="AhpC/TSA"/>
</dbReference>
<dbReference type="GO" id="GO:0016491">
    <property type="term" value="F:oxidoreductase activity"/>
    <property type="evidence" value="ECO:0007669"/>
    <property type="project" value="InterPro"/>
</dbReference>
<gene>
    <name evidence="2" type="ORF">J2T55_001483</name>
</gene>
<dbReference type="PANTHER" id="PTHR42852:SF13">
    <property type="entry name" value="PROTEIN DIPZ"/>
    <property type="match status" value="1"/>
</dbReference>
<dbReference type="GO" id="GO:0016209">
    <property type="term" value="F:antioxidant activity"/>
    <property type="evidence" value="ECO:0007669"/>
    <property type="project" value="InterPro"/>
</dbReference>
<dbReference type="Proteomes" id="UP001204445">
    <property type="component" value="Unassembled WGS sequence"/>
</dbReference>
<feature type="domain" description="Thioredoxin" evidence="1">
    <location>
        <begin position="26"/>
        <end position="166"/>
    </location>
</feature>